<dbReference type="InterPro" id="IPR007344">
    <property type="entry name" value="GrpB/CoaE"/>
</dbReference>
<dbReference type="Pfam" id="PF04229">
    <property type="entry name" value="GrpB"/>
    <property type="match status" value="1"/>
</dbReference>
<dbReference type="SUPFAM" id="SSF81301">
    <property type="entry name" value="Nucleotidyltransferase"/>
    <property type="match status" value="1"/>
</dbReference>
<reference evidence="2" key="1">
    <citation type="journal article" date="2019" name="Int. J. Syst. Evol. Microbiol.">
        <title>The Global Catalogue of Microorganisms (GCM) 10K type strain sequencing project: providing services to taxonomists for standard genome sequencing and annotation.</title>
        <authorList>
            <consortium name="The Broad Institute Genomics Platform"/>
            <consortium name="The Broad Institute Genome Sequencing Center for Infectious Disease"/>
            <person name="Wu L."/>
            <person name="Ma J."/>
        </authorList>
    </citation>
    <scope>NUCLEOTIDE SEQUENCE [LARGE SCALE GENOMIC DNA]</scope>
    <source>
        <strain evidence="2">CGMCC 4.1542</strain>
    </source>
</reference>
<evidence type="ECO:0000313" key="1">
    <source>
        <dbReference type="EMBL" id="MFC5020143.1"/>
    </source>
</evidence>
<gene>
    <name evidence="1" type="ORF">ACFPRC_35495</name>
</gene>
<dbReference type="PANTHER" id="PTHR34822">
    <property type="entry name" value="GRPB DOMAIN PROTEIN (AFU_ORTHOLOGUE AFUA_1G01530)"/>
    <property type="match status" value="1"/>
</dbReference>
<keyword evidence="2" id="KW-1185">Reference proteome</keyword>
<proteinExistence type="predicted"/>
<dbReference type="EMBL" id="JBHSJO010000001">
    <property type="protein sequence ID" value="MFC5020143.1"/>
    <property type="molecule type" value="Genomic_DNA"/>
</dbReference>
<accession>A0ABV9X8G1</accession>
<comment type="caution">
    <text evidence="1">The sequence shown here is derived from an EMBL/GenBank/DDBJ whole genome shotgun (WGS) entry which is preliminary data.</text>
</comment>
<name>A0ABV9X8G1_9ACTN</name>
<dbReference type="InterPro" id="IPR043519">
    <property type="entry name" value="NT_sf"/>
</dbReference>
<protein>
    <submittedName>
        <fullName evidence="1">GrpB family protein</fullName>
    </submittedName>
</protein>
<dbReference type="Proteomes" id="UP001595855">
    <property type="component" value="Unassembled WGS sequence"/>
</dbReference>
<dbReference type="Gene3D" id="3.30.460.10">
    <property type="entry name" value="Beta Polymerase, domain 2"/>
    <property type="match status" value="1"/>
</dbReference>
<organism evidence="1 2">
    <name type="scientific">Streptomyces lienomycini</name>
    <dbReference type="NCBI Taxonomy" id="284035"/>
    <lineage>
        <taxon>Bacteria</taxon>
        <taxon>Bacillati</taxon>
        <taxon>Actinomycetota</taxon>
        <taxon>Actinomycetes</taxon>
        <taxon>Kitasatosporales</taxon>
        <taxon>Streptomycetaceae</taxon>
        <taxon>Streptomyces</taxon>
    </lineage>
</organism>
<dbReference type="PANTHER" id="PTHR34822:SF1">
    <property type="entry name" value="GRPB FAMILY PROTEIN"/>
    <property type="match status" value="1"/>
</dbReference>
<evidence type="ECO:0000313" key="2">
    <source>
        <dbReference type="Proteomes" id="UP001595855"/>
    </source>
</evidence>
<sequence>MTNGSKPRRPDVTTVEIIGGPEALEVGLSSYDARWAEDYLRHRRRILDALAAADVDVEHIGSTSVPGLAAKPIVDIVVAVVDITAEEDYLDGLLAAGYELRVREPGHRLVRTPTRDVHVHVYERGNPAVHEYLLLRDHLRSHADDRALYESVKRALLNRQWSDMNHYSDAKSDVILAIKTRARAARQ</sequence>
<dbReference type="RefSeq" id="WP_271413885.1">
    <property type="nucleotide sequence ID" value="NZ_BAAATN010000045.1"/>
</dbReference>